<evidence type="ECO:0000313" key="7">
    <source>
        <dbReference type="Proteomes" id="UP001268864"/>
    </source>
</evidence>
<dbReference type="Proteomes" id="UP001268864">
    <property type="component" value="Unassembled WGS sequence"/>
</dbReference>
<evidence type="ECO:0000256" key="3">
    <source>
        <dbReference type="ARBA" id="ARBA00022989"/>
    </source>
</evidence>
<dbReference type="EMBL" id="JAMQOS010000003">
    <property type="protein sequence ID" value="MDS0282697.1"/>
    <property type="molecule type" value="Genomic_DNA"/>
</dbReference>
<sequence length="292" mass="32113">MPAEELAAVLDSPAVREAVTVVLERSDGGERELQWGDVSDALSREQWGRLVASGVVVGGPSGFRLQEPDRVTRYLSAGESETADDSAPELASWTRYDKLAGLVALVLVTGYWDTGVRNGIASLDDVVLGPVTTALPFYLVILLLAAATGVYSTALQARLRDTETVERYQERMERLGERRDAAEERGDEDALERIRDEQRDAASDQIAVLKAQFRPMVWVMLLTVPVFLWLRWEVRGGHLGASRGLVVPLAGAVSWQAPLLGPMPAWIVWYFVCSFVSRQFVRKGLGDRLAGS</sequence>
<proteinExistence type="predicted"/>
<evidence type="ECO:0000256" key="2">
    <source>
        <dbReference type="ARBA" id="ARBA00022692"/>
    </source>
</evidence>
<dbReference type="RefSeq" id="WP_310900525.1">
    <property type="nucleotide sequence ID" value="NZ_JAMQOS010000003.1"/>
</dbReference>
<feature type="transmembrane region" description="Helical" evidence="5">
    <location>
        <begin position="99"/>
        <end position="115"/>
    </location>
</feature>
<evidence type="ECO:0000256" key="5">
    <source>
        <dbReference type="SAM" id="Phobius"/>
    </source>
</evidence>
<name>A0ABU2FR32_9EURY</name>
<organism evidence="6 7">
    <name type="scientific">Haloarcula onubensis</name>
    <dbReference type="NCBI Taxonomy" id="2950539"/>
    <lineage>
        <taxon>Archaea</taxon>
        <taxon>Methanobacteriati</taxon>
        <taxon>Methanobacteriota</taxon>
        <taxon>Stenosarchaea group</taxon>
        <taxon>Halobacteria</taxon>
        <taxon>Halobacteriales</taxon>
        <taxon>Haloarculaceae</taxon>
        <taxon>Haloarcula</taxon>
    </lineage>
</organism>
<comment type="subcellular location">
    <subcellularLocation>
        <location evidence="1">Membrane</location>
        <topology evidence="1">Multi-pass membrane protein</topology>
    </subcellularLocation>
</comment>
<keyword evidence="7" id="KW-1185">Reference proteome</keyword>
<evidence type="ECO:0000256" key="1">
    <source>
        <dbReference type="ARBA" id="ARBA00004141"/>
    </source>
</evidence>
<dbReference type="PANTHER" id="PTHR42198:SF1">
    <property type="entry name" value="INTEGRAL MEMBRANE PROTEIN"/>
    <property type="match status" value="1"/>
</dbReference>
<dbReference type="InterPro" id="IPR038978">
    <property type="entry name" value="MJ0935"/>
</dbReference>
<dbReference type="PANTHER" id="PTHR42198">
    <property type="entry name" value="INTEGRAL MEMBRANE PROTEIN"/>
    <property type="match status" value="1"/>
</dbReference>
<dbReference type="InterPro" id="IPR002809">
    <property type="entry name" value="EMC3/TMCO1"/>
</dbReference>
<reference evidence="6 7" key="1">
    <citation type="submission" date="2022-06" db="EMBL/GenBank/DDBJ databases">
        <title>Halomicroarcula sp. a new haloarchaeum isolate from saline soil.</title>
        <authorList>
            <person name="Strakova D."/>
            <person name="Galisteo C."/>
            <person name="Sanchez-Porro C."/>
            <person name="Ventosa A."/>
        </authorList>
    </citation>
    <scope>NUCLEOTIDE SEQUENCE [LARGE SCALE GENOMIC DNA]</scope>
    <source>
        <strain evidence="6 7">S3CR25-11</strain>
    </source>
</reference>
<feature type="transmembrane region" description="Helical" evidence="5">
    <location>
        <begin position="252"/>
        <end position="273"/>
    </location>
</feature>
<protein>
    <submittedName>
        <fullName evidence="6">DUF106 domain-containing protein</fullName>
    </submittedName>
</protein>
<keyword evidence="3 5" id="KW-1133">Transmembrane helix</keyword>
<keyword evidence="4 5" id="KW-0472">Membrane</keyword>
<gene>
    <name evidence="6" type="ORF">NDI86_11225</name>
</gene>
<dbReference type="SMART" id="SM01415">
    <property type="entry name" value="DUF106"/>
    <property type="match status" value="1"/>
</dbReference>
<accession>A0ABU2FR32</accession>
<comment type="caution">
    <text evidence="6">The sequence shown here is derived from an EMBL/GenBank/DDBJ whole genome shotgun (WGS) entry which is preliminary data.</text>
</comment>
<dbReference type="Pfam" id="PF01956">
    <property type="entry name" value="EMC3_TMCO1"/>
    <property type="match status" value="1"/>
</dbReference>
<feature type="transmembrane region" description="Helical" evidence="5">
    <location>
        <begin position="215"/>
        <end position="232"/>
    </location>
</feature>
<evidence type="ECO:0000256" key="4">
    <source>
        <dbReference type="ARBA" id="ARBA00023136"/>
    </source>
</evidence>
<feature type="transmembrane region" description="Helical" evidence="5">
    <location>
        <begin position="135"/>
        <end position="154"/>
    </location>
</feature>
<evidence type="ECO:0000313" key="6">
    <source>
        <dbReference type="EMBL" id="MDS0282697.1"/>
    </source>
</evidence>
<keyword evidence="2 5" id="KW-0812">Transmembrane</keyword>